<feature type="domain" description="Phospholipid/glycerol acyltransferase" evidence="8">
    <location>
        <begin position="62"/>
        <end position="177"/>
    </location>
</feature>
<comment type="domain">
    <text evidence="7">The HXXXXD motif is essential for acyltransferase activity and may constitute the binding site for the phosphate moiety of the glycerol-3-phosphate.</text>
</comment>
<name>A0ABV6NCK6_9BACI</name>
<dbReference type="InterPro" id="IPR002123">
    <property type="entry name" value="Plipid/glycerol_acylTrfase"/>
</dbReference>
<comment type="similarity">
    <text evidence="2 7">Belongs to the 1-acyl-sn-glycerol-3-phosphate acyltransferase family.</text>
</comment>
<comment type="pathway">
    <text evidence="1">Lipid metabolism.</text>
</comment>
<keyword evidence="10" id="KW-1185">Reference proteome</keyword>
<keyword evidence="7" id="KW-1208">Phospholipid metabolism</keyword>
<dbReference type="PANTHER" id="PTHR10434:SF64">
    <property type="entry name" value="1-ACYL-SN-GLYCEROL-3-PHOSPHATE ACYLTRANSFERASE-RELATED"/>
    <property type="match status" value="1"/>
</dbReference>
<evidence type="ECO:0000256" key="6">
    <source>
        <dbReference type="ARBA" id="ARBA00023315"/>
    </source>
</evidence>
<dbReference type="EC" id="2.3.1.51" evidence="7"/>
<proteinExistence type="inferred from homology"/>
<keyword evidence="7" id="KW-0594">Phospholipid biosynthesis</keyword>
<keyword evidence="4 7" id="KW-0808">Transferase</keyword>
<comment type="catalytic activity">
    <reaction evidence="7">
        <text>a 1-acyl-sn-glycero-3-phosphate + an acyl-CoA = a 1,2-diacyl-sn-glycero-3-phosphate + CoA</text>
        <dbReference type="Rhea" id="RHEA:19709"/>
        <dbReference type="ChEBI" id="CHEBI:57287"/>
        <dbReference type="ChEBI" id="CHEBI:57970"/>
        <dbReference type="ChEBI" id="CHEBI:58342"/>
        <dbReference type="ChEBI" id="CHEBI:58608"/>
        <dbReference type="EC" id="2.3.1.51"/>
    </reaction>
</comment>
<evidence type="ECO:0000256" key="4">
    <source>
        <dbReference type="ARBA" id="ARBA00022679"/>
    </source>
</evidence>
<gene>
    <name evidence="9" type="ORF">ACFFH4_02245</name>
</gene>
<evidence type="ECO:0000256" key="5">
    <source>
        <dbReference type="ARBA" id="ARBA00023098"/>
    </source>
</evidence>
<comment type="caution">
    <text evidence="9">The sequence shown here is derived from an EMBL/GenBank/DDBJ whole genome shotgun (WGS) entry which is preliminary data.</text>
</comment>
<dbReference type="SUPFAM" id="SSF69593">
    <property type="entry name" value="Glycerol-3-phosphate (1)-acyltransferase"/>
    <property type="match status" value="1"/>
</dbReference>
<sequence>MWFLLGHLPMQRYYIRLLSKNERLVAKKTDQIAEKLMRNLVQITGSTVEVRGEEHLQTDEPYILIANHQSNFDIPLLLGFVHSGMGFVSKQELRKIPIGSKWMELKRCLFIDRQNPRQAIRDIDQKIEETKLTDDVLCIFPEGTSSKGDQVGEFKTGAFRAAKRKKIAILPVAISGSFQLMEQNNGKISAGHVVLTILPLQKPKEDVKVWAEEVREQIQACTNKPV</sequence>
<dbReference type="SMART" id="SM00563">
    <property type="entry name" value="PlsC"/>
    <property type="match status" value="1"/>
</dbReference>
<evidence type="ECO:0000259" key="8">
    <source>
        <dbReference type="SMART" id="SM00563"/>
    </source>
</evidence>
<dbReference type="CDD" id="cd07989">
    <property type="entry name" value="LPLAT_AGPAT-like"/>
    <property type="match status" value="1"/>
</dbReference>
<dbReference type="Pfam" id="PF01553">
    <property type="entry name" value="Acyltransferase"/>
    <property type="match status" value="1"/>
</dbReference>
<evidence type="ECO:0000313" key="10">
    <source>
        <dbReference type="Proteomes" id="UP001589833"/>
    </source>
</evidence>
<dbReference type="NCBIfam" id="TIGR00530">
    <property type="entry name" value="AGP_acyltrn"/>
    <property type="match status" value="1"/>
</dbReference>
<dbReference type="PANTHER" id="PTHR10434">
    <property type="entry name" value="1-ACYL-SN-GLYCEROL-3-PHOSPHATE ACYLTRANSFERASE"/>
    <property type="match status" value="1"/>
</dbReference>
<dbReference type="GO" id="GO:0016746">
    <property type="term" value="F:acyltransferase activity"/>
    <property type="evidence" value="ECO:0007669"/>
    <property type="project" value="UniProtKB-KW"/>
</dbReference>
<evidence type="ECO:0000256" key="7">
    <source>
        <dbReference type="RuleBase" id="RU361267"/>
    </source>
</evidence>
<keyword evidence="3 7" id="KW-0444">Lipid biosynthesis</keyword>
<evidence type="ECO:0000256" key="2">
    <source>
        <dbReference type="ARBA" id="ARBA00008655"/>
    </source>
</evidence>
<accession>A0ABV6NCK6</accession>
<dbReference type="EMBL" id="JBHLTR010000003">
    <property type="protein sequence ID" value="MFC0557873.1"/>
    <property type="molecule type" value="Genomic_DNA"/>
</dbReference>
<keyword evidence="5 7" id="KW-0443">Lipid metabolism</keyword>
<dbReference type="InterPro" id="IPR004552">
    <property type="entry name" value="AGP_acyltrans"/>
</dbReference>
<organism evidence="9 10">
    <name type="scientific">Halalkalibacter alkalisediminis</name>
    <dbReference type="NCBI Taxonomy" id="935616"/>
    <lineage>
        <taxon>Bacteria</taxon>
        <taxon>Bacillati</taxon>
        <taxon>Bacillota</taxon>
        <taxon>Bacilli</taxon>
        <taxon>Bacillales</taxon>
        <taxon>Bacillaceae</taxon>
        <taxon>Halalkalibacter</taxon>
    </lineage>
</organism>
<reference evidence="9 10" key="1">
    <citation type="submission" date="2024-09" db="EMBL/GenBank/DDBJ databases">
        <authorList>
            <person name="Sun Q."/>
            <person name="Mori K."/>
        </authorList>
    </citation>
    <scope>NUCLEOTIDE SEQUENCE [LARGE SCALE GENOMIC DNA]</scope>
    <source>
        <strain evidence="9 10">NCAIM B.02301</strain>
    </source>
</reference>
<evidence type="ECO:0000256" key="1">
    <source>
        <dbReference type="ARBA" id="ARBA00005189"/>
    </source>
</evidence>
<protein>
    <recommendedName>
        <fullName evidence="7">1-acyl-sn-glycerol-3-phosphate acyltransferase</fullName>
        <ecNumber evidence="7">2.3.1.51</ecNumber>
    </recommendedName>
</protein>
<evidence type="ECO:0000256" key="3">
    <source>
        <dbReference type="ARBA" id="ARBA00022516"/>
    </source>
</evidence>
<evidence type="ECO:0000313" key="9">
    <source>
        <dbReference type="EMBL" id="MFC0557873.1"/>
    </source>
</evidence>
<keyword evidence="6 7" id="KW-0012">Acyltransferase</keyword>
<dbReference type="Proteomes" id="UP001589833">
    <property type="component" value="Unassembled WGS sequence"/>
</dbReference>